<name>A0A2S2P3N9_SCHGA</name>
<evidence type="ECO:0000259" key="1">
    <source>
        <dbReference type="PROSITE" id="PS50878"/>
    </source>
</evidence>
<proteinExistence type="predicted"/>
<dbReference type="InterPro" id="IPR043502">
    <property type="entry name" value="DNA/RNA_pol_sf"/>
</dbReference>
<evidence type="ECO:0000313" key="2">
    <source>
        <dbReference type="EMBL" id="MBY23962.1"/>
    </source>
</evidence>
<sequence>MLRRRLLPPSWKIGKLVLIPNPGKPLDSPSAYRPICLLDGCGKLFEKLITNKLREHLVGDHEISDNQFGFRRGRSTIGALERLKSYVRATTAGHHVHHKLVGMLTLDVRNAFNSAPWVAIVEAAKSREVPPGLLSILEDYLSNRVVLVSSPSSSSDFAHNMSCGVPQGSVLGPELWNLMYDGLLKIKMPERVHLLAFADDVAVLATHQILFVLEEKLDEVY</sequence>
<feature type="domain" description="Reverse transcriptase" evidence="1">
    <location>
        <begin position="1"/>
        <end position="221"/>
    </location>
</feature>
<dbReference type="Pfam" id="PF00078">
    <property type="entry name" value="RVT_1"/>
    <property type="match status" value="1"/>
</dbReference>
<dbReference type="SUPFAM" id="SSF56672">
    <property type="entry name" value="DNA/RNA polymerases"/>
    <property type="match status" value="1"/>
</dbReference>
<organism evidence="2">
    <name type="scientific">Schizaphis graminum</name>
    <name type="common">Green bug aphid</name>
    <dbReference type="NCBI Taxonomy" id="13262"/>
    <lineage>
        <taxon>Eukaryota</taxon>
        <taxon>Metazoa</taxon>
        <taxon>Ecdysozoa</taxon>
        <taxon>Arthropoda</taxon>
        <taxon>Hexapoda</taxon>
        <taxon>Insecta</taxon>
        <taxon>Pterygota</taxon>
        <taxon>Neoptera</taxon>
        <taxon>Paraneoptera</taxon>
        <taxon>Hemiptera</taxon>
        <taxon>Sternorrhyncha</taxon>
        <taxon>Aphidomorpha</taxon>
        <taxon>Aphidoidea</taxon>
        <taxon>Aphididae</taxon>
        <taxon>Aphidini</taxon>
        <taxon>Schizaphis</taxon>
    </lineage>
</organism>
<keyword evidence="2" id="KW-0695">RNA-directed DNA polymerase</keyword>
<dbReference type="GO" id="GO:0003964">
    <property type="term" value="F:RNA-directed DNA polymerase activity"/>
    <property type="evidence" value="ECO:0007669"/>
    <property type="project" value="UniProtKB-KW"/>
</dbReference>
<reference evidence="2" key="1">
    <citation type="submission" date="2018-04" db="EMBL/GenBank/DDBJ databases">
        <title>Transcriptome of Schizaphis graminum biotype I.</title>
        <authorList>
            <person name="Scully E.D."/>
            <person name="Geib S.M."/>
            <person name="Palmer N.A."/>
            <person name="Koch K."/>
            <person name="Bradshaw J."/>
            <person name="Heng-Moss T."/>
            <person name="Sarath G."/>
        </authorList>
    </citation>
    <scope>NUCLEOTIDE SEQUENCE</scope>
</reference>
<dbReference type="PANTHER" id="PTHR19446">
    <property type="entry name" value="REVERSE TRANSCRIPTASES"/>
    <property type="match status" value="1"/>
</dbReference>
<dbReference type="InterPro" id="IPR000477">
    <property type="entry name" value="RT_dom"/>
</dbReference>
<keyword evidence="2" id="KW-0808">Transferase</keyword>
<keyword evidence="2" id="KW-0548">Nucleotidyltransferase</keyword>
<dbReference type="AlphaFoldDB" id="A0A2S2P3N9"/>
<protein>
    <submittedName>
        <fullName evidence="2">Putative RNA-directed DNA polymerase</fullName>
    </submittedName>
</protein>
<dbReference type="PROSITE" id="PS50878">
    <property type="entry name" value="RT_POL"/>
    <property type="match status" value="1"/>
</dbReference>
<gene>
    <name evidence="2" type="primary">RTase_65</name>
    <name evidence="2" type="ORF">g.73557</name>
</gene>
<dbReference type="EMBL" id="GGMR01011343">
    <property type="protein sequence ID" value="MBY23962.1"/>
    <property type="molecule type" value="Transcribed_RNA"/>
</dbReference>
<dbReference type="CDD" id="cd01650">
    <property type="entry name" value="RT_nLTR_like"/>
    <property type="match status" value="1"/>
</dbReference>
<accession>A0A2S2P3N9</accession>